<keyword evidence="1" id="KW-0560">Oxidoreductase</keyword>
<keyword evidence="4" id="KW-1185">Reference proteome</keyword>
<dbReference type="InterPro" id="IPR036291">
    <property type="entry name" value="NAD(P)-bd_dom_sf"/>
</dbReference>
<dbReference type="Proteomes" id="UP000600449">
    <property type="component" value="Unassembled WGS sequence"/>
</dbReference>
<evidence type="ECO:0000313" key="3">
    <source>
        <dbReference type="EMBL" id="GGK45614.1"/>
    </source>
</evidence>
<feature type="active site" evidence="1">
    <location>
        <position position="220"/>
    </location>
</feature>
<dbReference type="Pfam" id="PF01958">
    <property type="entry name" value="Asp_DH_C"/>
    <property type="match status" value="1"/>
</dbReference>
<comment type="catalytic activity">
    <reaction evidence="1">
        <text>L-aspartate + NADP(+) + H2O = oxaloacetate + NH4(+) + NADPH + H(+)</text>
        <dbReference type="Rhea" id="RHEA:11784"/>
        <dbReference type="ChEBI" id="CHEBI:15377"/>
        <dbReference type="ChEBI" id="CHEBI:15378"/>
        <dbReference type="ChEBI" id="CHEBI:16452"/>
        <dbReference type="ChEBI" id="CHEBI:28938"/>
        <dbReference type="ChEBI" id="CHEBI:29991"/>
        <dbReference type="ChEBI" id="CHEBI:57783"/>
        <dbReference type="ChEBI" id="CHEBI:58349"/>
        <dbReference type="EC" id="1.4.1.21"/>
    </reaction>
</comment>
<dbReference type="SUPFAM" id="SSF51735">
    <property type="entry name" value="NAD(P)-binding Rossmann-fold domains"/>
    <property type="match status" value="1"/>
</dbReference>
<dbReference type="InterPro" id="IPR002811">
    <property type="entry name" value="Asp_DH"/>
</dbReference>
<evidence type="ECO:0000259" key="2">
    <source>
        <dbReference type="Pfam" id="PF01958"/>
    </source>
</evidence>
<dbReference type="PANTHER" id="PTHR31873:SF6">
    <property type="entry name" value="ASPARTATE DEHYDROGENASE DOMAIN-CONTAINING PROTEIN"/>
    <property type="match status" value="1"/>
</dbReference>
<dbReference type="AlphaFoldDB" id="A0A917V6S7"/>
<comment type="function">
    <text evidence="1">Specifically catalyzes the NAD or NADP-dependent dehydrogenation of L-aspartate to iminoaspartate.</text>
</comment>
<gene>
    <name evidence="1 3" type="primary">nadX</name>
    <name evidence="3" type="ORF">GCM10011322_36040</name>
</gene>
<comment type="caution">
    <text evidence="3">The sequence shown here is derived from an EMBL/GenBank/DDBJ whole genome shotgun (WGS) entry which is preliminary data.</text>
</comment>
<comment type="similarity">
    <text evidence="1">Belongs to the L-aspartate dehydrogenase family.</text>
</comment>
<dbReference type="GO" id="GO:0050661">
    <property type="term" value="F:NADP binding"/>
    <property type="evidence" value="ECO:0007669"/>
    <property type="project" value="UniProtKB-UniRule"/>
</dbReference>
<feature type="binding site" evidence="1">
    <location>
        <position position="190"/>
    </location>
    <ligand>
        <name>NAD(+)</name>
        <dbReference type="ChEBI" id="CHEBI:57540"/>
    </ligand>
</feature>
<dbReference type="GO" id="GO:0016639">
    <property type="term" value="F:oxidoreductase activity, acting on the CH-NH2 group of donors, NAD or NADP as acceptor"/>
    <property type="evidence" value="ECO:0007669"/>
    <property type="project" value="UniProtKB-UniRule"/>
</dbReference>
<keyword evidence="1" id="KW-0520">NAD</keyword>
<protein>
    <recommendedName>
        <fullName evidence="1">L-aspartate dehydrogenase</fullName>
        <ecNumber evidence="1">1.4.1.21</ecNumber>
    </recommendedName>
</protein>
<dbReference type="HAMAP" id="MF_01265">
    <property type="entry name" value="NadX"/>
    <property type="match status" value="1"/>
</dbReference>
<evidence type="ECO:0000313" key="4">
    <source>
        <dbReference type="Proteomes" id="UP000600449"/>
    </source>
</evidence>
<sequence length="269" mass="27736">MAERELTVGVAGLGGVGARVAQALLAGIPGLALGAISVRDGARARALLAGFEGPIVAPEALGETCDIVLEGLPPALFRTVAEPALDQGRTFMPLSVGQLLEHWDLVERARERGARILVPTGALIGLDAVRAAREGTIESVSMVTRKPPAGLAGAPHVVANGISLDGLSEPLLLFSGSVREGVPGFPANLNVAAALSLAGIGPDRTRLEVWADPGVTRNTHTIEVEADAARFTMTIENVPSETNPRTGRITALSAIAALRRLVDPLVVGT</sequence>
<dbReference type="NCBIfam" id="NF009825">
    <property type="entry name" value="PRK13302.1"/>
    <property type="match status" value="1"/>
</dbReference>
<keyword evidence="1" id="KW-0662">Pyridine nucleotide biosynthesis</keyword>
<evidence type="ECO:0000256" key="1">
    <source>
        <dbReference type="HAMAP-Rule" id="MF_01265"/>
    </source>
</evidence>
<dbReference type="InterPro" id="IPR011182">
    <property type="entry name" value="L-Asp_DH"/>
</dbReference>
<dbReference type="Gene3D" id="3.30.360.10">
    <property type="entry name" value="Dihydrodipicolinate Reductase, domain 2"/>
    <property type="match status" value="1"/>
</dbReference>
<dbReference type="GO" id="GO:0051287">
    <property type="term" value="F:NAD binding"/>
    <property type="evidence" value="ECO:0007669"/>
    <property type="project" value="UniProtKB-UniRule"/>
</dbReference>
<dbReference type="PIRSF" id="PIRSF005227">
    <property type="entry name" value="Asp_dh_NAD_syn"/>
    <property type="match status" value="1"/>
</dbReference>
<comment type="catalytic activity">
    <reaction evidence="1">
        <text>L-aspartate + NAD(+) + H2O = oxaloacetate + NH4(+) + NADH + H(+)</text>
        <dbReference type="Rhea" id="RHEA:11788"/>
        <dbReference type="ChEBI" id="CHEBI:15377"/>
        <dbReference type="ChEBI" id="CHEBI:15378"/>
        <dbReference type="ChEBI" id="CHEBI:16452"/>
        <dbReference type="ChEBI" id="CHEBI:28938"/>
        <dbReference type="ChEBI" id="CHEBI:29991"/>
        <dbReference type="ChEBI" id="CHEBI:57540"/>
        <dbReference type="ChEBI" id="CHEBI:57945"/>
        <dbReference type="EC" id="1.4.1.21"/>
    </reaction>
</comment>
<keyword evidence="1" id="KW-0521">NADP</keyword>
<comment type="pathway">
    <text evidence="1">Cofactor biosynthesis; NAD(+) biosynthesis; iminoaspartate from L-aspartate (dehydrogenase route): step 1/1.</text>
</comment>
<feature type="domain" description="Aspartate dehydrogenase" evidence="2">
    <location>
        <begin position="168"/>
        <end position="255"/>
    </location>
</feature>
<dbReference type="EC" id="1.4.1.21" evidence="1"/>
<accession>A0A917V6S7</accession>
<organism evidence="3 4">
    <name type="scientific">Salinarimonas ramus</name>
    <dbReference type="NCBI Taxonomy" id="690164"/>
    <lineage>
        <taxon>Bacteria</taxon>
        <taxon>Pseudomonadati</taxon>
        <taxon>Pseudomonadota</taxon>
        <taxon>Alphaproteobacteria</taxon>
        <taxon>Hyphomicrobiales</taxon>
        <taxon>Salinarimonadaceae</taxon>
        <taxon>Salinarimonas</taxon>
    </lineage>
</organism>
<dbReference type="EMBL" id="BMMF01000011">
    <property type="protein sequence ID" value="GGK45614.1"/>
    <property type="molecule type" value="Genomic_DNA"/>
</dbReference>
<dbReference type="RefSeq" id="WP_188914642.1">
    <property type="nucleotide sequence ID" value="NZ_BMMF01000011.1"/>
</dbReference>
<feature type="binding site" evidence="1">
    <location>
        <position position="122"/>
    </location>
    <ligand>
        <name>NAD(+)</name>
        <dbReference type="ChEBI" id="CHEBI:57540"/>
    </ligand>
</feature>
<dbReference type="SUPFAM" id="SSF55347">
    <property type="entry name" value="Glyceraldehyde-3-phosphate dehydrogenase-like, C-terminal domain"/>
    <property type="match status" value="1"/>
</dbReference>
<name>A0A917V6S7_9HYPH</name>
<dbReference type="GO" id="GO:0009435">
    <property type="term" value="P:NAD+ biosynthetic process"/>
    <property type="evidence" value="ECO:0007669"/>
    <property type="project" value="UniProtKB-UniRule"/>
</dbReference>
<dbReference type="Gene3D" id="3.40.50.720">
    <property type="entry name" value="NAD(P)-binding Rossmann-like Domain"/>
    <property type="match status" value="1"/>
</dbReference>
<dbReference type="PANTHER" id="PTHR31873">
    <property type="entry name" value="L-ASPARTATE DEHYDROGENASE-RELATED"/>
    <property type="match status" value="1"/>
</dbReference>
<proteinExistence type="inferred from homology"/>
<comment type="miscellaneous">
    <text evidence="1">The iminoaspartate product is unstable in aqueous solution and can decompose to oxaloacetate and ammonia.</text>
</comment>
<dbReference type="InterPro" id="IPR020626">
    <property type="entry name" value="Asp_DH_prok"/>
</dbReference>
<dbReference type="GO" id="GO:0033735">
    <property type="term" value="F:aspartate dehydrogenase [NAD(P)+] activity"/>
    <property type="evidence" value="ECO:0007669"/>
    <property type="project" value="UniProtKB-EC"/>
</dbReference>
<reference evidence="3 4" key="1">
    <citation type="journal article" date="2014" name="Int. J. Syst. Evol. Microbiol.">
        <title>Complete genome sequence of Corynebacterium casei LMG S-19264T (=DSM 44701T), isolated from a smear-ripened cheese.</title>
        <authorList>
            <consortium name="US DOE Joint Genome Institute (JGI-PGF)"/>
            <person name="Walter F."/>
            <person name="Albersmeier A."/>
            <person name="Kalinowski J."/>
            <person name="Ruckert C."/>
        </authorList>
    </citation>
    <scope>NUCLEOTIDE SEQUENCE [LARGE SCALE GENOMIC DNA]</scope>
    <source>
        <strain evidence="3 4">CGMCC 1.9161</strain>
    </source>
</reference>